<name>B9XHT0_PEDPL</name>
<dbReference type="AlphaFoldDB" id="B9XHT0"/>
<accession>B9XHT0</accession>
<dbReference type="Proteomes" id="UP000003688">
    <property type="component" value="Unassembled WGS sequence"/>
</dbReference>
<proteinExistence type="predicted"/>
<sequence length="131" mass="14384">MKVLIQNIKTGKYLAKNNKWVTSEAQAVDLCKLPVEVVRSIKGNEFRAVLYVAGEKGKPGFTFGAGNFLKSLCELKPLEAPDTHYLRAAQGWNELGNPVEACKELGQITPTQWAHPEVMEVRAKIGLSAGM</sequence>
<evidence type="ECO:0000313" key="1">
    <source>
        <dbReference type="EMBL" id="EEF60658.1"/>
    </source>
</evidence>
<dbReference type="STRING" id="320771.Cflav_PD6249"/>
<dbReference type="RefSeq" id="WP_007415374.1">
    <property type="nucleotide sequence ID" value="NZ_ABOX02000015.1"/>
</dbReference>
<reference evidence="1 2" key="1">
    <citation type="journal article" date="2011" name="J. Bacteriol.">
        <title>Genome sequence of 'Pedosphaera parvula' Ellin514, an aerobic Verrucomicrobial isolate from pasture soil.</title>
        <authorList>
            <person name="Kant R."/>
            <person name="van Passel M.W."/>
            <person name="Sangwan P."/>
            <person name="Palva A."/>
            <person name="Lucas S."/>
            <person name="Copeland A."/>
            <person name="Lapidus A."/>
            <person name="Glavina Del Rio T."/>
            <person name="Dalin E."/>
            <person name="Tice H."/>
            <person name="Bruce D."/>
            <person name="Goodwin L."/>
            <person name="Pitluck S."/>
            <person name="Chertkov O."/>
            <person name="Larimer F.W."/>
            <person name="Land M.L."/>
            <person name="Hauser L."/>
            <person name="Brettin T.S."/>
            <person name="Detter J.C."/>
            <person name="Han S."/>
            <person name="de Vos W.M."/>
            <person name="Janssen P.H."/>
            <person name="Smidt H."/>
        </authorList>
    </citation>
    <scope>NUCLEOTIDE SEQUENCE [LARGE SCALE GENOMIC DNA]</scope>
    <source>
        <strain evidence="1 2">Ellin514</strain>
    </source>
</reference>
<protein>
    <submittedName>
        <fullName evidence="1">Uncharacterized protein</fullName>
    </submittedName>
</protein>
<keyword evidence="2" id="KW-1185">Reference proteome</keyword>
<dbReference type="EMBL" id="ABOX02000015">
    <property type="protein sequence ID" value="EEF60658.1"/>
    <property type="molecule type" value="Genomic_DNA"/>
</dbReference>
<evidence type="ECO:0000313" key="2">
    <source>
        <dbReference type="Proteomes" id="UP000003688"/>
    </source>
</evidence>
<organism evidence="1 2">
    <name type="scientific">Pedosphaera parvula (strain Ellin514)</name>
    <dbReference type="NCBI Taxonomy" id="320771"/>
    <lineage>
        <taxon>Bacteria</taxon>
        <taxon>Pseudomonadati</taxon>
        <taxon>Verrucomicrobiota</taxon>
        <taxon>Pedosphaerae</taxon>
        <taxon>Pedosphaerales</taxon>
        <taxon>Pedosphaeraceae</taxon>
        <taxon>Pedosphaera</taxon>
    </lineage>
</organism>
<comment type="caution">
    <text evidence="1">The sequence shown here is derived from an EMBL/GenBank/DDBJ whole genome shotgun (WGS) entry which is preliminary data.</text>
</comment>
<gene>
    <name evidence="1" type="ORF">Cflav_PD6249</name>
</gene>